<sequence>MAPVLVSGQSKARAPREKSGFLWELKGALDEWSLGTVRCLGG</sequence>
<dbReference type="Proteomes" id="UP000789572">
    <property type="component" value="Unassembled WGS sequence"/>
</dbReference>
<dbReference type="AlphaFoldDB" id="A0A9N8W5C4"/>
<reference evidence="1" key="1">
    <citation type="submission" date="2021-06" db="EMBL/GenBank/DDBJ databases">
        <authorList>
            <person name="Kallberg Y."/>
            <person name="Tangrot J."/>
            <person name="Rosling A."/>
        </authorList>
    </citation>
    <scope>NUCLEOTIDE SEQUENCE</scope>
    <source>
        <strain evidence="1">IA702</strain>
    </source>
</reference>
<evidence type="ECO:0000313" key="1">
    <source>
        <dbReference type="EMBL" id="CAG8475605.1"/>
    </source>
</evidence>
<comment type="caution">
    <text evidence="1">The sequence shown here is derived from an EMBL/GenBank/DDBJ whole genome shotgun (WGS) entry which is preliminary data.</text>
</comment>
<keyword evidence="2" id="KW-1185">Reference proteome</keyword>
<organism evidence="1 2">
    <name type="scientific">Paraglomus occultum</name>
    <dbReference type="NCBI Taxonomy" id="144539"/>
    <lineage>
        <taxon>Eukaryota</taxon>
        <taxon>Fungi</taxon>
        <taxon>Fungi incertae sedis</taxon>
        <taxon>Mucoromycota</taxon>
        <taxon>Glomeromycotina</taxon>
        <taxon>Glomeromycetes</taxon>
        <taxon>Paraglomerales</taxon>
        <taxon>Paraglomeraceae</taxon>
        <taxon>Paraglomus</taxon>
    </lineage>
</organism>
<name>A0A9N8W5C4_9GLOM</name>
<evidence type="ECO:0000313" key="2">
    <source>
        <dbReference type="Proteomes" id="UP000789572"/>
    </source>
</evidence>
<protein>
    <submittedName>
        <fullName evidence="1">4962_t:CDS:1</fullName>
    </submittedName>
</protein>
<gene>
    <name evidence="1" type="ORF">POCULU_LOCUS1269</name>
</gene>
<accession>A0A9N8W5C4</accession>
<dbReference type="EMBL" id="CAJVPJ010000091">
    <property type="protein sequence ID" value="CAG8475605.1"/>
    <property type="molecule type" value="Genomic_DNA"/>
</dbReference>
<proteinExistence type="predicted"/>